<proteinExistence type="predicted"/>
<dbReference type="InterPro" id="IPR001117">
    <property type="entry name" value="Cu-oxidase_2nd"/>
</dbReference>
<dbReference type="AlphaFoldDB" id="A0A840VMM8"/>
<dbReference type="RefSeq" id="WP_183266439.1">
    <property type="nucleotide sequence ID" value="NZ_JACHFJ010000006.1"/>
</dbReference>
<feature type="signal peptide" evidence="3">
    <location>
        <begin position="1"/>
        <end position="30"/>
    </location>
</feature>
<dbReference type="InterPro" id="IPR006311">
    <property type="entry name" value="TAT_signal"/>
</dbReference>
<feature type="domain" description="Plastocyanin-like" evidence="4">
    <location>
        <begin position="158"/>
        <end position="299"/>
    </location>
</feature>
<dbReference type="CDD" id="cd13896">
    <property type="entry name" value="CuRO_3_CopA"/>
    <property type="match status" value="1"/>
</dbReference>
<dbReference type="Gene3D" id="2.60.40.420">
    <property type="entry name" value="Cupredoxins - blue copper proteins"/>
    <property type="match status" value="3"/>
</dbReference>
<dbReference type="Pfam" id="PF07732">
    <property type="entry name" value="Cu-oxidase_3"/>
    <property type="match status" value="1"/>
</dbReference>
<evidence type="ECO:0000259" key="4">
    <source>
        <dbReference type="Pfam" id="PF00394"/>
    </source>
</evidence>
<dbReference type="Proteomes" id="UP000553706">
    <property type="component" value="Unassembled WGS sequence"/>
</dbReference>
<dbReference type="PROSITE" id="PS51318">
    <property type="entry name" value="TAT"/>
    <property type="match status" value="1"/>
</dbReference>
<name>A0A840VMM8_9PROT</name>
<dbReference type="PANTHER" id="PTHR11709">
    <property type="entry name" value="MULTI-COPPER OXIDASE"/>
    <property type="match status" value="1"/>
</dbReference>
<dbReference type="InterPro" id="IPR011706">
    <property type="entry name" value="Cu-oxidase_C"/>
</dbReference>
<keyword evidence="1" id="KW-0479">Metal-binding</keyword>
<reference evidence="7 8" key="1">
    <citation type="submission" date="2020-08" db="EMBL/GenBank/DDBJ databases">
        <title>Genomic Encyclopedia of Type Strains, Phase IV (KMG-IV): sequencing the most valuable type-strain genomes for metagenomic binning, comparative biology and taxonomic classification.</title>
        <authorList>
            <person name="Goeker M."/>
        </authorList>
    </citation>
    <scope>NUCLEOTIDE SEQUENCE [LARGE SCALE GENOMIC DNA]</scope>
    <source>
        <strain evidence="7 8">DSM 27026</strain>
    </source>
</reference>
<evidence type="ECO:0000256" key="3">
    <source>
        <dbReference type="SAM" id="SignalP"/>
    </source>
</evidence>
<dbReference type="GO" id="GO:0005507">
    <property type="term" value="F:copper ion binding"/>
    <property type="evidence" value="ECO:0007669"/>
    <property type="project" value="InterPro"/>
</dbReference>
<keyword evidence="8" id="KW-1185">Reference proteome</keyword>
<gene>
    <name evidence="7" type="ORF">HNP71_001699</name>
</gene>
<evidence type="ECO:0000259" key="6">
    <source>
        <dbReference type="Pfam" id="PF07732"/>
    </source>
</evidence>
<dbReference type="SUPFAM" id="SSF49503">
    <property type="entry name" value="Cupredoxins"/>
    <property type="match status" value="3"/>
</dbReference>
<dbReference type="Pfam" id="PF07731">
    <property type="entry name" value="Cu-oxidase_2"/>
    <property type="match status" value="1"/>
</dbReference>
<evidence type="ECO:0000256" key="2">
    <source>
        <dbReference type="ARBA" id="ARBA00023002"/>
    </source>
</evidence>
<dbReference type="InterPro" id="IPR008972">
    <property type="entry name" value="Cupredoxin"/>
</dbReference>
<dbReference type="PROSITE" id="PS00080">
    <property type="entry name" value="MULTICOPPER_OXIDASE2"/>
    <property type="match status" value="1"/>
</dbReference>
<protein>
    <submittedName>
        <fullName evidence="7">FtsP/CotA-like multicopper oxidase with cupredoxin domain</fullName>
    </submittedName>
</protein>
<dbReference type="InterPro" id="IPR002355">
    <property type="entry name" value="Cu_oxidase_Cu_BS"/>
</dbReference>
<keyword evidence="2" id="KW-0560">Oxidoreductase</keyword>
<feature type="domain" description="Plastocyanin-like" evidence="5">
    <location>
        <begin position="356"/>
        <end position="467"/>
    </location>
</feature>
<accession>A0A840VMM8</accession>
<evidence type="ECO:0000256" key="1">
    <source>
        <dbReference type="ARBA" id="ARBA00022723"/>
    </source>
</evidence>
<dbReference type="InterPro" id="IPR045087">
    <property type="entry name" value="Cu-oxidase_fam"/>
</dbReference>
<sequence length="469" mass="50119">MTPIFSRRRVLMAGAATGALGLLPNTPAFAGPTRQLRATTRVIEVNGKSASMFAITGADGRDGASLAPGERFAVTLENTCGAPTIIHWHGQTPPVAQDGVTATGYEQPIASGAAASYDYIPRPGTHWMHSHLGLQEQQLMAAPLIVHTPDDLRADTQEVTLLLHDFTFKDPAEILAGLTGGTASGGMSMMGNGSTMRGMGPDLNDVVFDAYLANGHTLDDPQVTRVERGGRVRLRLINGATATAFWIDTGGVPAQVIAVDGDAVQPLDISAPLPIAQGQRLDLLLILPPGEGTYPILAQREGDVARTGLILATPSAKIFKFANQAATPAGACDTTLEANLRAQTPLAERPIDRVYQVLLAGSMAKYDWTINGQTWQTHAPLLVKQGERVALDIFNHSMMSHPMHLHGHHFQVIAINGTAFAGAMRDTVLVPPKSSMRIAFDAANPGRWLFHCHNLYHMAAGMMTEVRYA</sequence>
<dbReference type="GO" id="GO:0016491">
    <property type="term" value="F:oxidoreductase activity"/>
    <property type="evidence" value="ECO:0007669"/>
    <property type="project" value="UniProtKB-KW"/>
</dbReference>
<comment type="caution">
    <text evidence="7">The sequence shown here is derived from an EMBL/GenBank/DDBJ whole genome shotgun (WGS) entry which is preliminary data.</text>
</comment>
<dbReference type="EMBL" id="JACHFJ010000006">
    <property type="protein sequence ID" value="MBB5373439.1"/>
    <property type="molecule type" value="Genomic_DNA"/>
</dbReference>
<keyword evidence="3" id="KW-0732">Signal</keyword>
<feature type="domain" description="Plastocyanin-like" evidence="6">
    <location>
        <begin position="67"/>
        <end position="149"/>
    </location>
</feature>
<dbReference type="CDD" id="cd13865">
    <property type="entry name" value="CuRO_1_LCC_like_3"/>
    <property type="match status" value="1"/>
</dbReference>
<organism evidence="7 8">
    <name type="scientific">Acidocella aromatica</name>
    <dbReference type="NCBI Taxonomy" id="1303579"/>
    <lineage>
        <taxon>Bacteria</taxon>
        <taxon>Pseudomonadati</taxon>
        <taxon>Pseudomonadota</taxon>
        <taxon>Alphaproteobacteria</taxon>
        <taxon>Acetobacterales</taxon>
        <taxon>Acidocellaceae</taxon>
        <taxon>Acidocella</taxon>
    </lineage>
</organism>
<evidence type="ECO:0000259" key="5">
    <source>
        <dbReference type="Pfam" id="PF07731"/>
    </source>
</evidence>
<dbReference type="Pfam" id="PF00394">
    <property type="entry name" value="Cu-oxidase"/>
    <property type="match status" value="1"/>
</dbReference>
<dbReference type="InterPro" id="IPR034279">
    <property type="entry name" value="CuRO_3_CopA"/>
</dbReference>
<dbReference type="InterPro" id="IPR011707">
    <property type="entry name" value="Cu-oxidase-like_N"/>
</dbReference>
<evidence type="ECO:0000313" key="7">
    <source>
        <dbReference type="EMBL" id="MBB5373439.1"/>
    </source>
</evidence>
<evidence type="ECO:0000313" key="8">
    <source>
        <dbReference type="Proteomes" id="UP000553706"/>
    </source>
</evidence>
<feature type="chain" id="PRO_5032609593" evidence="3">
    <location>
        <begin position="31"/>
        <end position="469"/>
    </location>
</feature>